<proteinExistence type="predicted"/>
<sequence length="376" mass="41766">MVSPIFVYMMLNPHVRHSPWLMPYYHSMKVVLLKCETYRKPILKATIERGLNLLGYTDIIRRGDRVLLKPNLLAAKPPSAAVTTHPMVVESVAEWVIDHGGKVLIGDSPGGAVKDMENLWTITGMRAVANKVGAELLNLNRYPIKIVDDLHISKICDDVDMIVNLPKLKTHSLTGMTMAVKNLFGLVPGLYKSHLHRVYPDPISFTKMLLRLYRLIPSNISVLDGILGMEGNGPSAGEPKAFGILGMADDALAMDFAIAKLARVSGRAFPEIKVAPTPSYELMSEVTTLSIRMPQTRVVNLILPTVLRYIYSLLFSYRPVITNRCRTCGVCADSCPVNAISGPPYTIDYRKCILCTCCYEVCPYGAIKIKRSVFRI</sequence>
<dbReference type="GO" id="GO:0051539">
    <property type="term" value="F:4 iron, 4 sulfur cluster binding"/>
    <property type="evidence" value="ECO:0007669"/>
    <property type="project" value="UniProtKB-KW"/>
</dbReference>
<keyword evidence="2" id="KW-0479">Metal-binding</keyword>
<feature type="domain" description="4Fe-4S ferredoxin-type" evidence="5">
    <location>
        <begin position="317"/>
        <end position="341"/>
    </location>
</feature>
<keyword evidence="4" id="KW-0411">Iron-sulfur</keyword>
<dbReference type="InterPro" id="IPR017900">
    <property type="entry name" value="4Fe4S_Fe_S_CS"/>
</dbReference>
<comment type="caution">
    <text evidence="6">The sequence shown here is derived from an EMBL/GenBank/DDBJ whole genome shotgun (WGS) entry which is preliminary data.</text>
</comment>
<organism evidence="6 7">
    <name type="scientific">candidate division WOR-3 bacterium 4484_18</name>
    <dbReference type="NCBI Taxonomy" id="2020626"/>
    <lineage>
        <taxon>Bacteria</taxon>
        <taxon>Bacteria division WOR-3</taxon>
    </lineage>
</organism>
<dbReference type="GO" id="GO:0046872">
    <property type="term" value="F:metal ion binding"/>
    <property type="evidence" value="ECO:0007669"/>
    <property type="project" value="UniProtKB-KW"/>
</dbReference>
<evidence type="ECO:0000259" key="5">
    <source>
        <dbReference type="PROSITE" id="PS51379"/>
    </source>
</evidence>
<dbReference type="EMBL" id="NMUJ01000064">
    <property type="protein sequence ID" value="OYV02658.1"/>
    <property type="molecule type" value="Genomic_DNA"/>
</dbReference>
<feature type="domain" description="4Fe-4S ferredoxin-type" evidence="5">
    <location>
        <begin position="343"/>
        <end position="372"/>
    </location>
</feature>
<evidence type="ECO:0000256" key="1">
    <source>
        <dbReference type="ARBA" id="ARBA00022485"/>
    </source>
</evidence>
<evidence type="ECO:0000256" key="4">
    <source>
        <dbReference type="ARBA" id="ARBA00023014"/>
    </source>
</evidence>
<dbReference type="InterPro" id="IPR007160">
    <property type="entry name" value="DUF362"/>
</dbReference>
<dbReference type="PANTHER" id="PTHR24960:SF76">
    <property type="entry name" value="4FE-4S FERREDOXIN-TYPE DOMAIN-CONTAINING PROTEIN"/>
    <property type="match status" value="1"/>
</dbReference>
<accession>A0A257LSJ6</accession>
<gene>
    <name evidence="6" type="ORF">CGW93_04395</name>
</gene>
<dbReference type="InterPro" id="IPR050157">
    <property type="entry name" value="PSI_iron-sulfur_center"/>
</dbReference>
<dbReference type="PANTHER" id="PTHR24960">
    <property type="entry name" value="PHOTOSYSTEM I IRON-SULFUR CENTER-RELATED"/>
    <property type="match status" value="1"/>
</dbReference>
<dbReference type="Gene3D" id="3.30.70.20">
    <property type="match status" value="1"/>
</dbReference>
<evidence type="ECO:0000313" key="6">
    <source>
        <dbReference type="EMBL" id="OYV02658.1"/>
    </source>
</evidence>
<dbReference type="PROSITE" id="PS00198">
    <property type="entry name" value="4FE4S_FER_1"/>
    <property type="match status" value="1"/>
</dbReference>
<evidence type="ECO:0000256" key="2">
    <source>
        <dbReference type="ARBA" id="ARBA00022723"/>
    </source>
</evidence>
<keyword evidence="1" id="KW-0004">4Fe-4S</keyword>
<evidence type="ECO:0000256" key="3">
    <source>
        <dbReference type="ARBA" id="ARBA00023004"/>
    </source>
</evidence>
<dbReference type="InterPro" id="IPR017896">
    <property type="entry name" value="4Fe4S_Fe-S-bd"/>
</dbReference>
<evidence type="ECO:0000313" key="7">
    <source>
        <dbReference type="Proteomes" id="UP000216312"/>
    </source>
</evidence>
<protein>
    <recommendedName>
        <fullName evidence="5">4Fe-4S ferredoxin-type domain-containing protein</fullName>
    </recommendedName>
</protein>
<name>A0A257LSJ6_UNCW3</name>
<dbReference type="SUPFAM" id="SSF54862">
    <property type="entry name" value="4Fe-4S ferredoxins"/>
    <property type="match status" value="1"/>
</dbReference>
<dbReference type="Pfam" id="PF12838">
    <property type="entry name" value="Fer4_7"/>
    <property type="match status" value="1"/>
</dbReference>
<dbReference type="AlphaFoldDB" id="A0A257LSJ6"/>
<dbReference type="PROSITE" id="PS51379">
    <property type="entry name" value="4FE4S_FER_2"/>
    <property type="match status" value="2"/>
</dbReference>
<dbReference type="Proteomes" id="UP000216312">
    <property type="component" value="Unassembled WGS sequence"/>
</dbReference>
<reference evidence="7" key="1">
    <citation type="submission" date="2017-07" db="EMBL/GenBank/DDBJ databases">
        <title>Novel pathways for hydrocarbon cycling and metabolic interdependencies in hydrothermal sediment communities.</title>
        <authorList>
            <person name="Dombrowski N."/>
            <person name="Seitz K."/>
            <person name="Teske A."/>
            <person name="Baker B."/>
        </authorList>
    </citation>
    <scope>NUCLEOTIDE SEQUENCE [LARGE SCALE GENOMIC DNA]</scope>
</reference>
<dbReference type="Pfam" id="PF04015">
    <property type="entry name" value="DUF362"/>
    <property type="match status" value="1"/>
</dbReference>
<keyword evidence="3" id="KW-0408">Iron</keyword>